<evidence type="ECO:0000259" key="4">
    <source>
        <dbReference type="SMART" id="SM00796"/>
    </source>
</evidence>
<dbReference type="SMART" id="SM00796">
    <property type="entry name" value="AHS1"/>
    <property type="match status" value="1"/>
</dbReference>
<dbReference type="EMBL" id="CP001087">
    <property type="protein sequence ID" value="ACN17710.1"/>
    <property type="molecule type" value="Genomic_DNA"/>
</dbReference>
<evidence type="ECO:0000313" key="5">
    <source>
        <dbReference type="EMBL" id="ACN17710.1"/>
    </source>
</evidence>
<name>C0QGD1_DESAH</name>
<protein>
    <submittedName>
        <fullName evidence="5">Allophanate hydrolase subunit 1</fullName>
    </submittedName>
</protein>
<evidence type="ECO:0000313" key="6">
    <source>
        <dbReference type="Proteomes" id="UP000000442"/>
    </source>
</evidence>
<dbReference type="SUPFAM" id="SSF160467">
    <property type="entry name" value="PH0987 N-terminal domain-like"/>
    <property type="match status" value="1"/>
</dbReference>
<dbReference type="Gene3D" id="2.40.100.10">
    <property type="entry name" value="Cyclophilin-like"/>
    <property type="match status" value="1"/>
</dbReference>
<dbReference type="PANTHER" id="PTHR34698">
    <property type="entry name" value="5-OXOPROLINASE SUBUNIT B"/>
    <property type="match status" value="1"/>
</dbReference>
<dbReference type="GO" id="GO:0016787">
    <property type="term" value="F:hydrolase activity"/>
    <property type="evidence" value="ECO:0007669"/>
    <property type="project" value="UniProtKB-KW"/>
</dbReference>
<evidence type="ECO:0000256" key="1">
    <source>
        <dbReference type="ARBA" id="ARBA00022741"/>
    </source>
</evidence>
<evidence type="ECO:0000256" key="3">
    <source>
        <dbReference type="ARBA" id="ARBA00022840"/>
    </source>
</evidence>
<evidence type="ECO:0000256" key="2">
    <source>
        <dbReference type="ARBA" id="ARBA00022801"/>
    </source>
</evidence>
<dbReference type="STRING" id="177437.HRM2_46540"/>
<keyword evidence="1" id="KW-0547">Nucleotide-binding</keyword>
<accession>C0QGD1</accession>
<dbReference type="InterPro" id="IPR029000">
    <property type="entry name" value="Cyclophilin-like_dom_sf"/>
</dbReference>
<feature type="domain" description="Carboxyltransferase" evidence="4">
    <location>
        <begin position="17"/>
        <end position="218"/>
    </location>
</feature>
<dbReference type="KEGG" id="dat:HRM2_46540"/>
<dbReference type="Proteomes" id="UP000000442">
    <property type="component" value="Chromosome"/>
</dbReference>
<dbReference type="InterPro" id="IPR010016">
    <property type="entry name" value="PxpB"/>
</dbReference>
<reference evidence="5 6" key="1">
    <citation type="journal article" date="2009" name="Environ. Microbiol.">
        <title>Genome sequence of Desulfobacterium autotrophicum HRM2, a marine sulfate reducer oxidizing organic carbon completely to carbon dioxide.</title>
        <authorList>
            <person name="Strittmatter A.W."/>
            <person name="Liesegang H."/>
            <person name="Rabus R."/>
            <person name="Decker I."/>
            <person name="Amann J."/>
            <person name="Andres S."/>
            <person name="Henne A."/>
            <person name="Fricke W.F."/>
            <person name="Martinez-Arias R."/>
            <person name="Bartels D."/>
            <person name="Goesmann A."/>
            <person name="Krause L."/>
            <person name="Puehler A."/>
            <person name="Klenk H.P."/>
            <person name="Richter M."/>
            <person name="Schuler M."/>
            <person name="Gloeckner F.O."/>
            <person name="Meyerdierks A."/>
            <person name="Gottschalk G."/>
            <person name="Amann R."/>
        </authorList>
    </citation>
    <scope>NUCLEOTIDE SEQUENCE [LARGE SCALE GENOMIC DNA]</scope>
    <source>
        <strain evidence="6">ATCC 43914 / DSM 3382 / HRM2</strain>
    </source>
</reference>
<keyword evidence="6" id="KW-1185">Reference proteome</keyword>
<dbReference type="Gene3D" id="3.30.1360.40">
    <property type="match status" value="1"/>
</dbReference>
<keyword evidence="2 5" id="KW-0378">Hydrolase</keyword>
<dbReference type="AlphaFoldDB" id="C0QGD1"/>
<dbReference type="NCBIfam" id="TIGR00370">
    <property type="entry name" value="5-oxoprolinase subunit PxpB"/>
    <property type="match status" value="1"/>
</dbReference>
<sequence>MTQKKRATVAKGLYPAPIFRIAGDRGLLMEFGDAVDPDINHRIRAMAMAIDGKPPRGIVEVIPTYCAIIVVYDPCHTDPATLTPILSAMDKALETMEIPEPETTVLPVCYHPALGPDLEDLAKRHNLTVDEVIRIHTEPLYPIYMIGFTPGFPYLGGLSEKLYTPRLDSPRKKVPAGSVGIANNQTGIYPIESPGGWQLIGRCPIKLFNPQKKNPILLKAGNLLKFKAIDLDEYETIKKREADDADLQNH</sequence>
<dbReference type="SUPFAM" id="SSF50891">
    <property type="entry name" value="Cyclophilin-like"/>
    <property type="match status" value="1"/>
</dbReference>
<dbReference type="eggNOG" id="COG2049">
    <property type="taxonomic scope" value="Bacteria"/>
</dbReference>
<dbReference type="InterPro" id="IPR003833">
    <property type="entry name" value="CT_C_D"/>
</dbReference>
<dbReference type="HOGENOM" id="CLU_020207_1_0_7"/>
<organism evidence="5 6">
    <name type="scientific">Desulforapulum autotrophicum (strain ATCC 43914 / DSM 3382 / VKM B-1955 / HRM2)</name>
    <name type="common">Desulfobacterium autotrophicum</name>
    <dbReference type="NCBI Taxonomy" id="177437"/>
    <lineage>
        <taxon>Bacteria</taxon>
        <taxon>Pseudomonadati</taxon>
        <taxon>Thermodesulfobacteriota</taxon>
        <taxon>Desulfobacteria</taxon>
        <taxon>Desulfobacterales</taxon>
        <taxon>Desulfobacteraceae</taxon>
        <taxon>Desulforapulum</taxon>
    </lineage>
</organism>
<dbReference type="Pfam" id="PF02682">
    <property type="entry name" value="CT_C_D"/>
    <property type="match status" value="1"/>
</dbReference>
<dbReference type="RefSeq" id="WP_015906421.1">
    <property type="nucleotide sequence ID" value="NC_012108.1"/>
</dbReference>
<dbReference type="GO" id="GO:0005524">
    <property type="term" value="F:ATP binding"/>
    <property type="evidence" value="ECO:0007669"/>
    <property type="project" value="UniProtKB-KW"/>
</dbReference>
<keyword evidence="3" id="KW-0067">ATP-binding</keyword>
<proteinExistence type="predicted"/>
<dbReference type="PANTHER" id="PTHR34698:SF2">
    <property type="entry name" value="5-OXOPROLINASE SUBUNIT B"/>
    <property type="match status" value="1"/>
</dbReference>
<gene>
    <name evidence="5" type="ordered locus">HRM2_46540</name>
</gene>